<sequence>MSKDFGERLKRALKEAGYSQKSASEALGLSKNAMTNYVGGRIPEATILYRIAKLCSVTMEWLLTGEGERETVKTQATRKEASGYAGADLTPGEIEFIAKVRQLTRDNRIKVEGIVEGLLLGQGSETCQQDGTVTSSRSMSGNGREEAAAISETA</sequence>
<evidence type="ECO:0000313" key="3">
    <source>
        <dbReference type="EMBL" id="QUO43424.1"/>
    </source>
</evidence>
<proteinExistence type="predicted"/>
<gene>
    <name evidence="3" type="ORF">KDJ56_10980</name>
</gene>
<reference evidence="3" key="1">
    <citation type="submission" date="2021-04" db="EMBL/GenBank/DDBJ databases">
        <title>Brevibacillus composti FJAT-54423, complete genome.</title>
        <authorList>
            <person name="Tang R."/>
        </authorList>
    </citation>
    <scope>NUCLEOTIDE SEQUENCE</scope>
    <source>
        <strain evidence="3">FJAT-54424</strain>
    </source>
</reference>
<dbReference type="CDD" id="cd00093">
    <property type="entry name" value="HTH_XRE"/>
    <property type="match status" value="1"/>
</dbReference>
<dbReference type="SUPFAM" id="SSF47413">
    <property type="entry name" value="lambda repressor-like DNA-binding domains"/>
    <property type="match status" value="1"/>
</dbReference>
<protein>
    <submittedName>
        <fullName evidence="3">Helix-turn-helix transcriptional regulator</fullName>
    </submittedName>
</protein>
<dbReference type="InterPro" id="IPR001387">
    <property type="entry name" value="Cro/C1-type_HTH"/>
</dbReference>
<feature type="region of interest" description="Disordered" evidence="1">
    <location>
        <begin position="126"/>
        <end position="154"/>
    </location>
</feature>
<feature type="compositionally biased region" description="Polar residues" evidence="1">
    <location>
        <begin position="126"/>
        <end position="141"/>
    </location>
</feature>
<name>A0ABX7Z9J8_9BACL</name>
<accession>A0ABX7Z9J8</accession>
<dbReference type="Pfam" id="PF12844">
    <property type="entry name" value="HTH_19"/>
    <property type="match status" value="1"/>
</dbReference>
<evidence type="ECO:0000313" key="4">
    <source>
        <dbReference type="Proteomes" id="UP000677234"/>
    </source>
</evidence>
<evidence type="ECO:0000256" key="1">
    <source>
        <dbReference type="SAM" id="MobiDB-lite"/>
    </source>
</evidence>
<dbReference type="Gene3D" id="1.10.260.40">
    <property type="entry name" value="lambda repressor-like DNA-binding domains"/>
    <property type="match status" value="1"/>
</dbReference>
<dbReference type="InterPro" id="IPR010982">
    <property type="entry name" value="Lambda_DNA-bd_dom_sf"/>
</dbReference>
<dbReference type="Proteomes" id="UP000677234">
    <property type="component" value="Chromosome"/>
</dbReference>
<dbReference type="SMART" id="SM00530">
    <property type="entry name" value="HTH_XRE"/>
    <property type="match status" value="1"/>
</dbReference>
<keyword evidence="4" id="KW-1185">Reference proteome</keyword>
<organism evidence="3 4">
    <name type="scientific">Brevibacillus composti</name>
    <dbReference type="NCBI Taxonomy" id="2796470"/>
    <lineage>
        <taxon>Bacteria</taxon>
        <taxon>Bacillati</taxon>
        <taxon>Bacillota</taxon>
        <taxon>Bacilli</taxon>
        <taxon>Bacillales</taxon>
        <taxon>Paenibacillaceae</taxon>
        <taxon>Brevibacillus</taxon>
    </lineage>
</organism>
<dbReference type="PROSITE" id="PS50943">
    <property type="entry name" value="HTH_CROC1"/>
    <property type="match status" value="1"/>
</dbReference>
<evidence type="ECO:0000259" key="2">
    <source>
        <dbReference type="PROSITE" id="PS50943"/>
    </source>
</evidence>
<dbReference type="EMBL" id="CP073708">
    <property type="protein sequence ID" value="QUO43424.1"/>
    <property type="molecule type" value="Genomic_DNA"/>
</dbReference>
<feature type="domain" description="HTH cro/C1-type" evidence="2">
    <location>
        <begin position="9"/>
        <end position="62"/>
    </location>
</feature>
<dbReference type="RefSeq" id="WP_212138879.1">
    <property type="nucleotide sequence ID" value="NZ_CP073708.1"/>
</dbReference>